<dbReference type="EMBL" id="JAGYPE010000001">
    <property type="protein sequence ID" value="MBS4180390.1"/>
    <property type="molecule type" value="Genomic_DNA"/>
</dbReference>
<evidence type="ECO:0000256" key="5">
    <source>
        <dbReference type="ARBA" id="ARBA00023002"/>
    </source>
</evidence>
<dbReference type="EMBL" id="JAGYPE020000001">
    <property type="protein sequence ID" value="MCH6263975.1"/>
    <property type="molecule type" value="Genomic_DNA"/>
</dbReference>
<keyword evidence="10" id="KW-1185">Reference proteome</keyword>
<evidence type="ECO:0000256" key="1">
    <source>
        <dbReference type="ARBA" id="ARBA00001974"/>
    </source>
</evidence>
<evidence type="ECO:0000256" key="2">
    <source>
        <dbReference type="ARBA" id="ARBA00009347"/>
    </source>
</evidence>
<evidence type="ECO:0000313" key="8">
    <source>
        <dbReference type="EMBL" id="MBS4180390.1"/>
    </source>
</evidence>
<accession>A0A942SUF7</accession>
<dbReference type="Gene3D" id="1.10.540.10">
    <property type="entry name" value="Acyl-CoA dehydrogenase/oxidase, N-terminal domain"/>
    <property type="match status" value="1"/>
</dbReference>
<dbReference type="CDD" id="cd00567">
    <property type="entry name" value="ACAD"/>
    <property type="match status" value="1"/>
</dbReference>
<dbReference type="RefSeq" id="WP_213140380.1">
    <property type="nucleotide sequence ID" value="NZ_JAGYPE020000001.1"/>
</dbReference>
<dbReference type="InterPro" id="IPR046373">
    <property type="entry name" value="Acyl-CoA_Oxase/DH_mid-dom_sf"/>
</dbReference>
<dbReference type="InterPro" id="IPR037069">
    <property type="entry name" value="AcylCoA_DH/ox_N_sf"/>
</dbReference>
<dbReference type="PANTHER" id="PTHR43884:SF20">
    <property type="entry name" value="ACYL-COA DEHYDROGENASE FADE28"/>
    <property type="match status" value="1"/>
</dbReference>
<dbReference type="Gene3D" id="1.20.140.10">
    <property type="entry name" value="Butyryl-CoA Dehydrogenase, subunit A, domain 3"/>
    <property type="match status" value="1"/>
</dbReference>
<dbReference type="SUPFAM" id="SSF56645">
    <property type="entry name" value="Acyl-CoA dehydrogenase NM domain-like"/>
    <property type="match status" value="1"/>
</dbReference>
<keyword evidence="4" id="KW-0274">FAD</keyword>
<protein>
    <submittedName>
        <fullName evidence="8">Acyl-CoA/acyl-ACP dehydrogenase</fullName>
    </submittedName>
</protein>
<dbReference type="GO" id="GO:0050660">
    <property type="term" value="F:flavin adenine dinucleotide binding"/>
    <property type="evidence" value="ECO:0007669"/>
    <property type="project" value="InterPro"/>
</dbReference>
<keyword evidence="3" id="KW-0285">Flavoprotein</keyword>
<sequence length="390" mass="43209">MDFALNEEQLMFQETTRQFLESKGDLAIPRDYMNGKKQVLEELWNGLGILGFMGINISEPYGGLGLGALSLVPILEEMGRTVVPGPYPETVAFAVPLLEAYGSSEQKERYLPEIAAGKRKFSLALLEESGELSPSAIQLKAEQQGNEYVLQGKKILVPYADIVDTLIVPVRTGGNSQGEYGISLILVDCNQANLTMQELQSIDETRKLVNVTFHDVKIPNSQLLGIENEGWAILETGLNHLNAAFASTMVGGIERVVEMSTEYAKTRQQFGQPIGRFQAVKHRIVDMKLALESSRSLSYYASWAAENNAEELSEAVSMARSFISEAYIKAAGANIQNHGGMGFTWEFDCHLFLKRARSLENHLGSPEYHREKIAVELGWSENVIPEILMS</sequence>
<dbReference type="Pfam" id="PF00441">
    <property type="entry name" value="Acyl-CoA_dh_1"/>
    <property type="match status" value="1"/>
</dbReference>
<dbReference type="GO" id="GO:0003995">
    <property type="term" value="F:acyl-CoA dehydrogenase activity"/>
    <property type="evidence" value="ECO:0007669"/>
    <property type="project" value="TreeGrafter"/>
</dbReference>
<dbReference type="InterPro" id="IPR013786">
    <property type="entry name" value="AcylCoA_DH/ox_N"/>
</dbReference>
<proteinExistence type="inferred from homology"/>
<dbReference type="Proteomes" id="UP000677265">
    <property type="component" value="Unassembled WGS sequence"/>
</dbReference>
<evidence type="ECO:0000259" key="6">
    <source>
        <dbReference type="Pfam" id="PF00441"/>
    </source>
</evidence>
<dbReference type="InterPro" id="IPR009100">
    <property type="entry name" value="AcylCoA_DH/oxidase_NM_dom_sf"/>
</dbReference>
<evidence type="ECO:0000256" key="4">
    <source>
        <dbReference type="ARBA" id="ARBA00022827"/>
    </source>
</evidence>
<gene>
    <name evidence="9" type="ORF">KHB02_000355</name>
    <name evidence="8" type="ORF">KHB02_03185</name>
</gene>
<comment type="caution">
    <text evidence="8">The sequence shown here is derived from an EMBL/GenBank/DDBJ whole genome shotgun (WGS) entry which is preliminary data.</text>
</comment>
<feature type="domain" description="Acyl-CoA dehydrogenase/oxidase C-terminal" evidence="6">
    <location>
        <begin position="228"/>
        <end position="375"/>
    </location>
</feature>
<reference evidence="8" key="1">
    <citation type="submission" date="2021-05" db="EMBL/GenBank/DDBJ databases">
        <title>Novel Bacillus species.</title>
        <authorList>
            <person name="Liu G."/>
        </authorList>
    </citation>
    <scope>NUCLEOTIDE SEQUENCE</scope>
    <source>
        <strain evidence="8 10">FJAT-50051</strain>
    </source>
</reference>
<dbReference type="InterPro" id="IPR009075">
    <property type="entry name" value="AcylCo_DH/oxidase_C"/>
</dbReference>
<name>A0A942SUF7_9BACI</name>
<evidence type="ECO:0000259" key="7">
    <source>
        <dbReference type="Pfam" id="PF02771"/>
    </source>
</evidence>
<evidence type="ECO:0000313" key="9">
    <source>
        <dbReference type="EMBL" id="MCH6263975.1"/>
    </source>
</evidence>
<dbReference type="SUPFAM" id="SSF47203">
    <property type="entry name" value="Acyl-CoA dehydrogenase C-terminal domain-like"/>
    <property type="match status" value="1"/>
</dbReference>
<comment type="cofactor">
    <cofactor evidence="1">
        <name>FAD</name>
        <dbReference type="ChEBI" id="CHEBI:57692"/>
    </cofactor>
</comment>
<dbReference type="Pfam" id="PF02771">
    <property type="entry name" value="Acyl-CoA_dh_N"/>
    <property type="match status" value="1"/>
</dbReference>
<evidence type="ECO:0000313" key="10">
    <source>
        <dbReference type="Proteomes" id="UP000677265"/>
    </source>
</evidence>
<evidence type="ECO:0000256" key="3">
    <source>
        <dbReference type="ARBA" id="ARBA00022630"/>
    </source>
</evidence>
<dbReference type="Gene3D" id="2.40.110.10">
    <property type="entry name" value="Butyryl-CoA Dehydrogenase, subunit A, domain 2"/>
    <property type="match status" value="1"/>
</dbReference>
<dbReference type="InterPro" id="IPR036250">
    <property type="entry name" value="AcylCo_DH-like_C"/>
</dbReference>
<dbReference type="PANTHER" id="PTHR43884">
    <property type="entry name" value="ACYL-COA DEHYDROGENASE"/>
    <property type="match status" value="1"/>
</dbReference>
<feature type="domain" description="Acyl-CoA dehydrogenase/oxidase N-terminal" evidence="7">
    <location>
        <begin position="6"/>
        <end position="118"/>
    </location>
</feature>
<organism evidence="8">
    <name type="scientific">Neobacillus citreus</name>
    <dbReference type="NCBI Taxonomy" id="2833578"/>
    <lineage>
        <taxon>Bacteria</taxon>
        <taxon>Bacillati</taxon>
        <taxon>Bacillota</taxon>
        <taxon>Bacilli</taxon>
        <taxon>Bacillales</taxon>
        <taxon>Bacillaceae</taxon>
        <taxon>Neobacillus</taxon>
    </lineage>
</organism>
<comment type="similarity">
    <text evidence="2">Belongs to the acyl-CoA dehydrogenase family.</text>
</comment>
<dbReference type="AlphaFoldDB" id="A0A942SUF7"/>
<keyword evidence="5" id="KW-0560">Oxidoreductase</keyword>